<feature type="domain" description="NusG-like N-terminal" evidence="4">
    <location>
        <begin position="5"/>
        <end position="103"/>
    </location>
</feature>
<dbReference type="Gene3D" id="3.30.70.940">
    <property type="entry name" value="NusG, N-terminal domain"/>
    <property type="match status" value="1"/>
</dbReference>
<dbReference type="GO" id="GO:0006354">
    <property type="term" value="P:DNA-templated transcription elongation"/>
    <property type="evidence" value="ECO:0007669"/>
    <property type="project" value="InterPro"/>
</dbReference>
<dbReference type="InterPro" id="IPR006645">
    <property type="entry name" value="NGN-like_dom"/>
</dbReference>
<dbReference type="PANTHER" id="PTHR30265">
    <property type="entry name" value="RHO-INTERACTING TRANSCRIPTION TERMINATION FACTOR NUSG"/>
    <property type="match status" value="1"/>
</dbReference>
<evidence type="ECO:0000256" key="1">
    <source>
        <dbReference type="ARBA" id="ARBA00022814"/>
    </source>
</evidence>
<reference evidence="5 6" key="1">
    <citation type="submission" date="2019-04" db="EMBL/GenBank/DDBJ databases">
        <title>Flavobacterium sp. strain DS2-A Genome sequencing and assembly.</title>
        <authorList>
            <person name="Kim I."/>
        </authorList>
    </citation>
    <scope>NUCLEOTIDE SEQUENCE [LARGE SCALE GENOMIC DNA]</scope>
    <source>
        <strain evidence="5 6">DS2-A</strain>
    </source>
</reference>
<dbReference type="RefSeq" id="WP_135526007.1">
    <property type="nucleotide sequence ID" value="NZ_SRLH01000003.1"/>
</dbReference>
<comment type="caution">
    <text evidence="5">The sequence shown here is derived from an EMBL/GenBank/DDBJ whole genome shotgun (WGS) entry which is preliminary data.</text>
</comment>
<dbReference type="Pfam" id="PF02357">
    <property type="entry name" value="NusG"/>
    <property type="match status" value="1"/>
</dbReference>
<dbReference type="EMBL" id="SRLH01000003">
    <property type="protein sequence ID" value="TGD58747.1"/>
    <property type="molecule type" value="Genomic_DNA"/>
</dbReference>
<gene>
    <name evidence="5" type="ORF">E4635_07475</name>
</gene>
<dbReference type="InterPro" id="IPR036735">
    <property type="entry name" value="NGN_dom_sf"/>
</dbReference>
<evidence type="ECO:0000259" key="4">
    <source>
        <dbReference type="SMART" id="SM00738"/>
    </source>
</evidence>
<protein>
    <submittedName>
        <fullName evidence="5">UpxY family transcription antiterminator</fullName>
    </submittedName>
</protein>
<proteinExistence type="predicted"/>
<keyword evidence="2" id="KW-0805">Transcription regulation</keyword>
<dbReference type="OrthoDB" id="9796143at2"/>
<dbReference type="Proteomes" id="UP000297407">
    <property type="component" value="Unassembled WGS sequence"/>
</dbReference>
<evidence type="ECO:0000256" key="2">
    <source>
        <dbReference type="ARBA" id="ARBA00023015"/>
    </source>
</evidence>
<evidence type="ECO:0000313" key="5">
    <source>
        <dbReference type="EMBL" id="TGD58747.1"/>
    </source>
</evidence>
<dbReference type="SUPFAM" id="SSF82679">
    <property type="entry name" value="N-utilization substance G protein NusG, N-terminal domain"/>
    <property type="match status" value="1"/>
</dbReference>
<dbReference type="GO" id="GO:0031564">
    <property type="term" value="P:transcription antitermination"/>
    <property type="evidence" value="ECO:0007669"/>
    <property type="project" value="UniProtKB-KW"/>
</dbReference>
<dbReference type="InterPro" id="IPR043425">
    <property type="entry name" value="NusG-like"/>
</dbReference>
<evidence type="ECO:0000256" key="3">
    <source>
        <dbReference type="ARBA" id="ARBA00023163"/>
    </source>
</evidence>
<name>A0A4Z0LAZ0_9FLAO</name>
<sequence>MKATHNGWYVLYVKSRYERKVYEALQNLSIEAFLPLIKEQRKWSDRKKIVEKPLFPSYVFVNINSSLDFYKTLAVNGACMYIRFGMEYAKISEQEISKIKLLINKEYITNIEVGDMLPKIGDLMEISSGPLSGLNCKVVKVNNEHKIIVQIEALQQNITATVPSSYLFNKLTA</sequence>
<keyword evidence="1" id="KW-0889">Transcription antitermination</keyword>
<keyword evidence="6" id="KW-1185">Reference proteome</keyword>
<dbReference type="PANTHER" id="PTHR30265:SF4">
    <property type="entry name" value="KOW MOTIF FAMILY PROTEIN, EXPRESSED"/>
    <property type="match status" value="1"/>
</dbReference>
<evidence type="ECO:0000313" key="6">
    <source>
        <dbReference type="Proteomes" id="UP000297407"/>
    </source>
</evidence>
<organism evidence="5 6">
    <name type="scientific">Flavobacterium humi</name>
    <dbReference type="NCBI Taxonomy" id="2562683"/>
    <lineage>
        <taxon>Bacteria</taxon>
        <taxon>Pseudomonadati</taxon>
        <taxon>Bacteroidota</taxon>
        <taxon>Flavobacteriia</taxon>
        <taxon>Flavobacteriales</taxon>
        <taxon>Flavobacteriaceae</taxon>
        <taxon>Flavobacterium</taxon>
    </lineage>
</organism>
<dbReference type="SMART" id="SM00738">
    <property type="entry name" value="NGN"/>
    <property type="match status" value="1"/>
</dbReference>
<dbReference type="AlphaFoldDB" id="A0A4Z0LAZ0"/>
<keyword evidence="3" id="KW-0804">Transcription</keyword>
<accession>A0A4Z0LAZ0</accession>